<protein>
    <submittedName>
        <fullName evidence="1">Uncharacterized protein</fullName>
    </submittedName>
</protein>
<organism evidence="1 2">
    <name type="scientific">Mytilus galloprovincialis</name>
    <name type="common">Mediterranean mussel</name>
    <dbReference type="NCBI Taxonomy" id="29158"/>
    <lineage>
        <taxon>Eukaryota</taxon>
        <taxon>Metazoa</taxon>
        <taxon>Spiralia</taxon>
        <taxon>Lophotrochozoa</taxon>
        <taxon>Mollusca</taxon>
        <taxon>Bivalvia</taxon>
        <taxon>Autobranchia</taxon>
        <taxon>Pteriomorphia</taxon>
        <taxon>Mytilida</taxon>
        <taxon>Mytiloidea</taxon>
        <taxon>Mytilidae</taxon>
        <taxon>Mytilinae</taxon>
        <taxon>Mytilus</taxon>
    </lineage>
</organism>
<evidence type="ECO:0000313" key="2">
    <source>
        <dbReference type="Proteomes" id="UP000596742"/>
    </source>
</evidence>
<gene>
    <name evidence="1" type="ORF">MGAL_10B062064</name>
</gene>
<evidence type="ECO:0000313" key="1">
    <source>
        <dbReference type="EMBL" id="VDI84262.1"/>
    </source>
</evidence>
<keyword evidence="2" id="KW-1185">Reference proteome</keyword>
<dbReference type="Proteomes" id="UP000596742">
    <property type="component" value="Unassembled WGS sequence"/>
</dbReference>
<dbReference type="AlphaFoldDB" id="A0A8B6HV12"/>
<dbReference type="OrthoDB" id="6153424at2759"/>
<accession>A0A8B6HV12</accession>
<name>A0A8B6HV12_MYTGA</name>
<sequence>MKSYNDNFTEFLCEVPSLKGTCTEIAQTIPESPYLFPIHIETISIPLNNMDILFTEIISSLREAFEICRKKASEVLVWLLSDTDRNWNEEIPHSLPIGYAMKGCSLPTSPMRNMHNAILQACYDKDIHIACSCFDSQWVKLATRDASDKPLTLLQLQRDVSEKSRKTSRDVILNELTRTPIAQTLEDLTIDKKDKGGHQKSSVQAKWKDKDVQILKKSIADTQILKKLSHDELNVIIGSTEQLQKKAGLMIRKSWRILEKVNGISKLVGDGKQIESERKVRSMLTLREFAARRIKGSSAQNTKKVPKDILNLVYSTISYQAAYIDLIAKCPFDKNFEEIGSTEWFSYPEFNDIRQNLVPACIDAHHLLVNLRSNVCTDGLQNIRKQAWVAVANKNRDIISKSLVIVIIDKQNNAFAKRTFSRDVEIEMRN</sequence>
<dbReference type="EMBL" id="UYJE01010552">
    <property type="protein sequence ID" value="VDI84262.1"/>
    <property type="molecule type" value="Genomic_DNA"/>
</dbReference>
<reference evidence="1" key="1">
    <citation type="submission" date="2018-11" db="EMBL/GenBank/DDBJ databases">
        <authorList>
            <person name="Alioto T."/>
            <person name="Alioto T."/>
        </authorList>
    </citation>
    <scope>NUCLEOTIDE SEQUENCE</scope>
</reference>
<proteinExistence type="predicted"/>
<comment type="caution">
    <text evidence="1">The sequence shown here is derived from an EMBL/GenBank/DDBJ whole genome shotgun (WGS) entry which is preliminary data.</text>
</comment>